<dbReference type="Pfam" id="PF05504">
    <property type="entry name" value="Spore_GerAC"/>
    <property type="match status" value="1"/>
</dbReference>
<evidence type="ECO:0000259" key="9">
    <source>
        <dbReference type="Pfam" id="PF25198"/>
    </source>
</evidence>
<organism evidence="10 11">
    <name type="scientific">Viridibacillus arvi</name>
    <dbReference type="NCBI Taxonomy" id="263475"/>
    <lineage>
        <taxon>Bacteria</taxon>
        <taxon>Bacillati</taxon>
        <taxon>Bacillota</taxon>
        <taxon>Bacilli</taxon>
        <taxon>Bacillales</taxon>
        <taxon>Caryophanaceae</taxon>
        <taxon>Viridibacillus</taxon>
    </lineage>
</organism>
<dbReference type="Gene3D" id="3.30.300.210">
    <property type="entry name" value="Nutrient germinant receptor protein C, domain 3"/>
    <property type="match status" value="1"/>
</dbReference>
<dbReference type="EMBL" id="LILB01000001">
    <property type="protein sequence ID" value="KOO51365.1"/>
    <property type="molecule type" value="Genomic_DNA"/>
</dbReference>
<gene>
    <name evidence="10" type="ORF">AMD00_02410</name>
</gene>
<evidence type="ECO:0000256" key="5">
    <source>
        <dbReference type="ARBA" id="ARBA00023136"/>
    </source>
</evidence>
<dbReference type="GeneID" id="301134968"/>
<dbReference type="PANTHER" id="PTHR35789">
    <property type="entry name" value="SPORE GERMINATION PROTEIN B3"/>
    <property type="match status" value="1"/>
</dbReference>
<keyword evidence="11" id="KW-1185">Reference proteome</keyword>
<feature type="domain" description="Spore germination GerAC-like C-terminal" evidence="8">
    <location>
        <begin position="201"/>
        <end position="367"/>
    </location>
</feature>
<comment type="similarity">
    <text evidence="2">Belongs to the GerABKC lipoprotein family.</text>
</comment>
<dbReference type="InterPro" id="IPR008844">
    <property type="entry name" value="Spore_GerAC-like"/>
</dbReference>
<reference evidence="11" key="1">
    <citation type="submission" date="2015-08" db="EMBL/GenBank/DDBJ databases">
        <title>Fjat-10028 dsm 16317.</title>
        <authorList>
            <person name="Liu B."/>
            <person name="Wang J."/>
            <person name="Zhu Y."/>
            <person name="Liu G."/>
            <person name="Chen Q."/>
            <person name="Chen Z."/>
            <person name="Lan J."/>
            <person name="Che J."/>
            <person name="Ge C."/>
            <person name="Shi H."/>
            <person name="Pan Z."/>
            <person name="Liu X."/>
        </authorList>
    </citation>
    <scope>NUCLEOTIDE SEQUENCE [LARGE SCALE GENOMIC DNA]</scope>
    <source>
        <strain evidence="11">DSM 16317</strain>
    </source>
</reference>
<dbReference type="PATRIC" id="fig|263475.3.peg.817"/>
<keyword evidence="4" id="KW-0732">Signal</keyword>
<dbReference type="OrthoDB" id="2592518at2"/>
<comment type="subcellular location">
    <subcellularLocation>
        <location evidence="1">Membrane</location>
        <topology evidence="1">Lipid-anchor</topology>
    </subcellularLocation>
</comment>
<dbReference type="GO" id="GO:0009847">
    <property type="term" value="P:spore germination"/>
    <property type="evidence" value="ECO:0007669"/>
    <property type="project" value="InterPro"/>
</dbReference>
<dbReference type="NCBIfam" id="TIGR02887">
    <property type="entry name" value="spore_ger_x_C"/>
    <property type="match status" value="1"/>
</dbReference>
<keyword evidence="7" id="KW-0449">Lipoprotein</keyword>
<dbReference type="InterPro" id="IPR057336">
    <property type="entry name" value="GerAC_N"/>
</dbReference>
<proteinExistence type="inferred from homology"/>
<evidence type="ECO:0000256" key="2">
    <source>
        <dbReference type="ARBA" id="ARBA00007886"/>
    </source>
</evidence>
<evidence type="ECO:0000256" key="1">
    <source>
        <dbReference type="ARBA" id="ARBA00004635"/>
    </source>
</evidence>
<dbReference type="Proteomes" id="UP000036867">
    <property type="component" value="Unassembled WGS sequence"/>
</dbReference>
<evidence type="ECO:0000256" key="4">
    <source>
        <dbReference type="ARBA" id="ARBA00022729"/>
    </source>
</evidence>
<evidence type="ECO:0000259" key="8">
    <source>
        <dbReference type="Pfam" id="PF05504"/>
    </source>
</evidence>
<dbReference type="Pfam" id="PF25198">
    <property type="entry name" value="Spore_GerAC_N"/>
    <property type="match status" value="1"/>
</dbReference>
<keyword evidence="3" id="KW-0309">Germination</keyword>
<dbReference type="RefSeq" id="WP_053415501.1">
    <property type="nucleotide sequence ID" value="NZ_LILB01000001.1"/>
</dbReference>
<dbReference type="InterPro" id="IPR038501">
    <property type="entry name" value="Spore_GerAC_C_sf"/>
</dbReference>
<evidence type="ECO:0000313" key="11">
    <source>
        <dbReference type="Proteomes" id="UP000036867"/>
    </source>
</evidence>
<dbReference type="PROSITE" id="PS51257">
    <property type="entry name" value="PROKAR_LIPOPROTEIN"/>
    <property type="match status" value="1"/>
</dbReference>
<keyword evidence="5" id="KW-0472">Membrane</keyword>
<comment type="caution">
    <text evidence="10">The sequence shown here is derived from an EMBL/GenBank/DDBJ whole genome shotgun (WGS) entry which is preliminary data.</text>
</comment>
<protein>
    <submittedName>
        <fullName evidence="10">Spore gernimation protein</fullName>
    </submittedName>
</protein>
<name>A0A0M0LJV7_9BACL</name>
<dbReference type="GO" id="GO:0016020">
    <property type="term" value="C:membrane"/>
    <property type="evidence" value="ECO:0007669"/>
    <property type="project" value="UniProtKB-SubCell"/>
</dbReference>
<dbReference type="PANTHER" id="PTHR35789:SF1">
    <property type="entry name" value="SPORE GERMINATION PROTEIN B3"/>
    <property type="match status" value="1"/>
</dbReference>
<evidence type="ECO:0000256" key="6">
    <source>
        <dbReference type="ARBA" id="ARBA00023139"/>
    </source>
</evidence>
<evidence type="ECO:0000256" key="7">
    <source>
        <dbReference type="ARBA" id="ARBA00023288"/>
    </source>
</evidence>
<evidence type="ECO:0000256" key="3">
    <source>
        <dbReference type="ARBA" id="ARBA00022544"/>
    </source>
</evidence>
<evidence type="ECO:0000313" key="10">
    <source>
        <dbReference type="EMBL" id="KOO51365.1"/>
    </source>
</evidence>
<accession>A0A0M0LJV7</accession>
<keyword evidence="6" id="KW-0564">Palmitate</keyword>
<dbReference type="STRING" id="263475.AMD00_02410"/>
<dbReference type="AlphaFoldDB" id="A0A0M0LJV7"/>
<sequence>MNRKFKLMFTLFVLLFLVGCSEKEVKVPLEEVGMVGIMAFDYIDEDTTKLTVAIPQYSPEAKRNTQIFSVKTDLVSKGIVKIEKLSDKKVILNQLRVVLINEEYARKGRVEKVIQNLYRDSEVGNKVLIAVVNGNGEELLKGQYLDKPNINFYLNDLLLPSINTAFNPNTNIHDFIYTVTNPVFDPILPIIEKIDDKIEIKGVALFKNKHMIESITPSEALIIQALQGKKKLAPLPLDLNKGNGKEIVMLDLIESKVKIKSNKNHKSPKLNIVLNIKGTLSEYQGKREHELNTPKSIAILEDDINKQLRKDIEEFLKKLKGLKIDPIGLSENFRMYYKGKWNDKLTDATIAKLKVDVHVKTSIISTGTLK</sequence>
<dbReference type="InterPro" id="IPR046953">
    <property type="entry name" value="Spore_GerAC-like_C"/>
</dbReference>
<feature type="domain" description="Spore germination protein N-terminal" evidence="9">
    <location>
        <begin position="27"/>
        <end position="192"/>
    </location>
</feature>